<feature type="transmembrane region" description="Helical" evidence="10">
    <location>
        <begin position="303"/>
        <end position="329"/>
    </location>
</feature>
<dbReference type="HOGENOM" id="CLU_005912_6_4_9"/>
<evidence type="ECO:0000259" key="11">
    <source>
        <dbReference type="Pfam" id="PF00999"/>
    </source>
</evidence>
<keyword evidence="9" id="KW-0739">Sodium transport</keyword>
<dbReference type="GO" id="GO:0005886">
    <property type="term" value="C:plasma membrane"/>
    <property type="evidence" value="ECO:0007669"/>
    <property type="project" value="UniProtKB-SubCell"/>
</dbReference>
<dbReference type="STRING" id="762051.LKI_02900"/>
<dbReference type="AlphaFoldDB" id="D5T1H4"/>
<evidence type="ECO:0000256" key="7">
    <source>
        <dbReference type="ARBA" id="ARBA00023065"/>
    </source>
</evidence>
<evidence type="ECO:0000256" key="3">
    <source>
        <dbReference type="ARBA" id="ARBA00022475"/>
    </source>
</evidence>
<keyword evidence="6" id="KW-0915">Sodium</keyword>
<feature type="domain" description="Cation/H+ exchanger transmembrane" evidence="11">
    <location>
        <begin position="14"/>
        <end position="416"/>
    </location>
</feature>
<dbReference type="PANTHER" id="PTHR10110">
    <property type="entry name" value="SODIUM/HYDROGEN EXCHANGER"/>
    <property type="match status" value="1"/>
</dbReference>
<sequence>MSTLYTLALLLIGVIATNIIKEFIPKIPEAFILIAVGIGMSFTPIFKDFELEPEFFMLMIIAPIMFIDGQKQSFTKIKQRFEGIWLLSVVLAVVTTLVVGVITNHIEVTWTLPLAITLAAIVTPTDAVAVKSLTAGTDMPAGVGEALELESLFNDATGLVMLDLALSVLSQGTFSVIHGLEHFLFVAIGGVLVGTILGLLIVALRVNLQQRASNPETTIIPISLLTPFAVYLIAEHLGTSGILAVVATGMVHNWESSRLRLTSTTVQLTSRTIWQTIADVLNAIVFLILGISLPGVWLSITKIGLFGTLQLTALSVLIYVIMLILRYIWALRDSNDKQNHHKPSSFALFFGDRNNSQHKFYARIFAISGVHGTVTLAMAFSLPYKIAGHAFPYRETLIIVATLVILISMLVSAIVLPLQLPTKIESYTAIDINKTRDKMIDFASLKILDHVSDHNVRETLSTQLQSQKNKLFMMDDRKNVSPQFLELLADTQDFALMYIRSDSTTKRYSTNVINIYAKILQHTRNNGPKQTKSFKHKIKRTLRRYVRESTWHLANGVITRAQRDRFRKNKLKTDPTFAANIKKWTDTRDELIALNSDLTHATDTYLDNKLRERLANQKSDNDHIYFVRETMNRFFNRVKRDYKHESVPVSSALYIKAFQYEYDFVQQGVSEGTIVQPMASALYKEINQAQMLQLDQTEQLATDEYAKLRYNVASIKNKDIHDTQT</sequence>
<dbReference type="Pfam" id="PF00999">
    <property type="entry name" value="Na_H_Exchanger"/>
    <property type="match status" value="1"/>
</dbReference>
<evidence type="ECO:0000256" key="6">
    <source>
        <dbReference type="ARBA" id="ARBA00023053"/>
    </source>
</evidence>
<feature type="transmembrane region" description="Helical" evidence="10">
    <location>
        <begin position="31"/>
        <end position="49"/>
    </location>
</feature>
<evidence type="ECO:0000256" key="1">
    <source>
        <dbReference type="ARBA" id="ARBA00004651"/>
    </source>
</evidence>
<evidence type="ECO:0000256" key="2">
    <source>
        <dbReference type="ARBA" id="ARBA00022448"/>
    </source>
</evidence>
<dbReference type="EMBL" id="CP001758">
    <property type="protein sequence ID" value="ADG40123.1"/>
    <property type="molecule type" value="Genomic_DNA"/>
</dbReference>
<dbReference type="Gene3D" id="6.10.140.1330">
    <property type="match status" value="1"/>
</dbReference>
<dbReference type="RefSeq" id="WP_013102720.1">
    <property type="nucleotide sequence ID" value="NC_014136.1"/>
</dbReference>
<evidence type="ECO:0000256" key="10">
    <source>
        <dbReference type="SAM" id="Phobius"/>
    </source>
</evidence>
<keyword evidence="8 10" id="KW-0472">Membrane</keyword>
<organism evidence="12 13">
    <name type="scientific">Leuconostoc kimchii (strain IMSNU 11154 / KCTC 2386 / IH25)</name>
    <dbReference type="NCBI Taxonomy" id="762051"/>
    <lineage>
        <taxon>Bacteria</taxon>
        <taxon>Bacillati</taxon>
        <taxon>Bacillota</taxon>
        <taxon>Bacilli</taxon>
        <taxon>Lactobacillales</taxon>
        <taxon>Lactobacillaceae</taxon>
        <taxon>Leuconostoc</taxon>
    </lineage>
</organism>
<proteinExistence type="predicted"/>
<keyword evidence="3" id="KW-1003">Cell membrane</keyword>
<dbReference type="eggNOG" id="COG0025">
    <property type="taxonomic scope" value="Bacteria"/>
</dbReference>
<feature type="transmembrane region" description="Helical" evidence="10">
    <location>
        <begin position="396"/>
        <end position="418"/>
    </location>
</feature>
<name>D5T1H4_LEUKI</name>
<evidence type="ECO:0000313" key="13">
    <source>
        <dbReference type="Proteomes" id="UP000002362"/>
    </source>
</evidence>
<comment type="subcellular location">
    <subcellularLocation>
        <location evidence="1">Cell membrane</location>
        <topology evidence="1">Multi-pass membrane protein</topology>
    </subcellularLocation>
</comment>
<dbReference type="KEGG" id="lki:LKI_02900"/>
<feature type="transmembrane region" description="Helical" evidence="10">
    <location>
        <begin position="184"/>
        <end position="208"/>
    </location>
</feature>
<reference evidence="12 13" key="1">
    <citation type="journal article" date="2010" name="J. Bacteriol.">
        <title>Complete genome sequence analysis of Leuconostoc kimchii IMSNU 11154.</title>
        <authorList>
            <person name="Oh H.M."/>
            <person name="Cho Y.J."/>
            <person name="Kim B.K."/>
            <person name="Roe J.H."/>
            <person name="Kang S.O."/>
            <person name="Nahm B.H."/>
            <person name="Jeong G."/>
            <person name="Han H.U."/>
            <person name="Chun J."/>
        </authorList>
    </citation>
    <scope>NUCLEOTIDE SEQUENCE [LARGE SCALE GENOMIC DNA]</scope>
    <source>
        <strain evidence="13">IMSNU 11154 / KCTC 2386 / IH25</strain>
    </source>
</reference>
<evidence type="ECO:0000313" key="12">
    <source>
        <dbReference type="EMBL" id="ADG40123.1"/>
    </source>
</evidence>
<keyword evidence="2" id="KW-0813">Transport</keyword>
<feature type="transmembrane region" description="Helical" evidence="10">
    <location>
        <begin position="83"/>
        <end position="103"/>
    </location>
</feature>
<dbReference type="PANTHER" id="PTHR10110:SF86">
    <property type="entry name" value="SODIUM_HYDROGEN EXCHANGER 7"/>
    <property type="match status" value="1"/>
</dbReference>
<protein>
    <submittedName>
        <fullName evidence="12">Na(+)/H(+) antiporter</fullName>
    </submittedName>
</protein>
<keyword evidence="5 10" id="KW-1133">Transmembrane helix</keyword>
<dbReference type="GO" id="GO:0051453">
    <property type="term" value="P:regulation of intracellular pH"/>
    <property type="evidence" value="ECO:0007669"/>
    <property type="project" value="TreeGrafter"/>
</dbReference>
<evidence type="ECO:0000256" key="5">
    <source>
        <dbReference type="ARBA" id="ARBA00022989"/>
    </source>
</evidence>
<keyword evidence="4 10" id="KW-0812">Transmembrane</keyword>
<dbReference type="PATRIC" id="fig|762051.18.peg.585"/>
<accession>D5T1H4</accession>
<feature type="transmembrane region" description="Helical" evidence="10">
    <location>
        <begin position="6"/>
        <end position="24"/>
    </location>
</feature>
<gene>
    <name evidence="12" type="ordered locus">LKI_02900</name>
</gene>
<keyword evidence="7" id="KW-0406">Ion transport</keyword>
<feature type="transmembrane region" description="Helical" evidence="10">
    <location>
        <begin position="272"/>
        <end position="297"/>
    </location>
</feature>
<dbReference type="GO" id="GO:0098719">
    <property type="term" value="P:sodium ion import across plasma membrane"/>
    <property type="evidence" value="ECO:0007669"/>
    <property type="project" value="TreeGrafter"/>
</dbReference>
<dbReference type="InterPro" id="IPR018422">
    <property type="entry name" value="Cation/H_exchanger_CPA1"/>
</dbReference>
<dbReference type="Proteomes" id="UP000002362">
    <property type="component" value="Chromosome"/>
</dbReference>
<evidence type="ECO:0000256" key="9">
    <source>
        <dbReference type="ARBA" id="ARBA00023201"/>
    </source>
</evidence>
<evidence type="ECO:0000256" key="4">
    <source>
        <dbReference type="ARBA" id="ARBA00022692"/>
    </source>
</evidence>
<dbReference type="InterPro" id="IPR006153">
    <property type="entry name" value="Cation/H_exchanger_TM"/>
</dbReference>
<evidence type="ECO:0000256" key="8">
    <source>
        <dbReference type="ARBA" id="ARBA00023136"/>
    </source>
</evidence>
<feature type="transmembrane region" description="Helical" evidence="10">
    <location>
        <begin position="360"/>
        <end position="384"/>
    </location>
</feature>
<dbReference type="GO" id="GO:0015386">
    <property type="term" value="F:potassium:proton antiporter activity"/>
    <property type="evidence" value="ECO:0007669"/>
    <property type="project" value="TreeGrafter"/>
</dbReference>
<dbReference type="OrthoDB" id="9809206at2"/>
<dbReference type="GO" id="GO:0015385">
    <property type="term" value="F:sodium:proton antiporter activity"/>
    <property type="evidence" value="ECO:0007669"/>
    <property type="project" value="InterPro"/>
</dbReference>